<evidence type="ECO:0000256" key="7">
    <source>
        <dbReference type="ARBA" id="ARBA00023026"/>
    </source>
</evidence>
<dbReference type="GO" id="GO:0016020">
    <property type="term" value="C:membrane"/>
    <property type="evidence" value="ECO:0007669"/>
    <property type="project" value="InterPro"/>
</dbReference>
<dbReference type="GO" id="GO:0033644">
    <property type="term" value="C:host cell membrane"/>
    <property type="evidence" value="ECO:0007669"/>
    <property type="project" value="UniProtKB-SubCell"/>
</dbReference>
<dbReference type="Gene3D" id="1.20.120.330">
    <property type="entry name" value="Nucleotidyltransferases domain 2"/>
    <property type="match status" value="2"/>
</dbReference>
<keyword evidence="6 11" id="KW-1133">Transmembrane helix</keyword>
<proteinExistence type="inferred from homology"/>
<protein>
    <submittedName>
        <fullName evidence="14">Type III secretion system effector protein IpaB</fullName>
    </submittedName>
</protein>
<feature type="domain" description="Translocator protein BipB-like C-terminal" evidence="12">
    <location>
        <begin position="252"/>
        <end position="577"/>
    </location>
</feature>
<organism evidence="14 15">
    <name type="scientific">Shigella dysenteriae WRSd3</name>
    <dbReference type="NCBI Taxonomy" id="1401327"/>
    <lineage>
        <taxon>Bacteria</taxon>
        <taxon>Pseudomonadati</taxon>
        <taxon>Pseudomonadota</taxon>
        <taxon>Gammaproteobacteria</taxon>
        <taxon>Enterobacterales</taxon>
        <taxon>Enterobacteriaceae</taxon>
        <taxon>Shigella</taxon>
    </lineage>
</organism>
<keyword evidence="7" id="KW-0843">Virulence</keyword>
<feature type="coiled-coil region" evidence="10">
    <location>
        <begin position="127"/>
        <end position="164"/>
    </location>
</feature>
<dbReference type="InterPro" id="IPR006972">
    <property type="entry name" value="BipB-like_C"/>
</dbReference>
<comment type="subcellular location">
    <subcellularLocation>
        <location evidence="1">Host membrane</location>
        <topology evidence="1">Multi-pass membrane protein</topology>
    </subcellularLocation>
    <subcellularLocation>
        <location evidence="2">Secreted</location>
    </subcellularLocation>
</comment>
<dbReference type="Proteomes" id="UP000017944">
    <property type="component" value="Unassembled WGS sequence"/>
</dbReference>
<feature type="transmembrane region" description="Helical" evidence="11">
    <location>
        <begin position="306"/>
        <end position="328"/>
    </location>
</feature>
<dbReference type="InterPro" id="IPR032391">
    <property type="entry name" value="IpaB/BipB/SctE_N"/>
</dbReference>
<evidence type="ECO:0000313" key="15">
    <source>
        <dbReference type="Proteomes" id="UP000017944"/>
    </source>
</evidence>
<sequence length="580" mass="62190">MHNVSTTNTGLPLAKILASTELGDNTIQAANDAANKLFSLTIADLTANNNINTTNAHSTSNILIPELKAPKSLNASSQLTLLIGNLIQILGEKSLTALTNKITAWKSQQQARQQKNLEFSDKINTLLSETEGLTRDYEKQINKLKNADSKIKDLENKINQIQTRLSELAPDSPEKKKLRREEIQLTIKKDAAVKDRTLIEQKTLSIHSKLTDKSMQLEKEIDSFSAFSNTASAEQLSTQQKSLTGLASVTQLMATFIQLVGKNNEESLKNDLALFQSLQESRKTEMERKSDEYAAEVRKAEELNRVMGCVGKILGALLTIVSVVAAAFSGGSSLALAAVGLALMVTDAIVQAATGNSFMEQALNPIMKAVIEPLIKLLSDAFTKMLEGLGVDSKKAKMIGSILGAIAGALVLVAAVVLVATVGKQAAAKLAENIGKIIGKTLTDLIPKFLKNFSSQLDDLITNAVARLNKFLGAAGDEVISKQIISTHLNQAVLLGESVNSATQAGGSVASAVFQNNASTNLADLTLSKYQVEQLSKYISEAIEKFGQLQEVIADLLASMSNSQANRTDVAKAILQQTTA</sequence>
<keyword evidence="3" id="KW-0964">Secreted</keyword>
<dbReference type="InterPro" id="IPR003895">
    <property type="entry name" value="T3SS_SctE/BipB"/>
</dbReference>
<evidence type="ECO:0000259" key="12">
    <source>
        <dbReference type="Pfam" id="PF04888"/>
    </source>
</evidence>
<dbReference type="PRINTS" id="PR01375">
    <property type="entry name" value="BACINVASINB"/>
</dbReference>
<feature type="transmembrane region" description="Helical" evidence="11">
    <location>
        <begin position="402"/>
        <end position="423"/>
    </location>
</feature>
<dbReference type="AlphaFoldDB" id="A0A090NNC2"/>
<evidence type="ECO:0000256" key="4">
    <source>
        <dbReference type="ARBA" id="ARBA00022692"/>
    </source>
</evidence>
<evidence type="ECO:0000256" key="6">
    <source>
        <dbReference type="ARBA" id="ARBA00022989"/>
    </source>
</evidence>
<dbReference type="PATRIC" id="fig|1401327.3.peg.174"/>
<gene>
    <name evidence="14" type="ORF">WRSd3_00188</name>
</gene>
<reference evidence="14 15" key="1">
    <citation type="submission" date="2013-10" db="EMBL/GenBank/DDBJ databases">
        <title>Draft genomes and the virulence plasmids of Sd1617 vaccine constructs: WRSd3 and WRSd5.</title>
        <authorList>
            <person name="Aksomboon Vongsawan A."/>
            <person name="Venkatesan M.M."/>
            <person name="Vaisvil B."/>
            <person name="Emel G."/>
            <person name="Kepatral V."/>
            <person name="Sethabutr O."/>
            <person name="Serichantalergs O."/>
            <person name="Mason C."/>
        </authorList>
    </citation>
    <scope>NUCLEOTIDE SEQUENCE [LARGE SCALE GENOMIC DNA]</scope>
    <source>
        <strain evidence="14 15">WRSd3</strain>
    </source>
</reference>
<dbReference type="Pfam" id="PF04888">
    <property type="entry name" value="SseC"/>
    <property type="match status" value="1"/>
</dbReference>
<evidence type="ECO:0000256" key="2">
    <source>
        <dbReference type="ARBA" id="ARBA00004613"/>
    </source>
</evidence>
<dbReference type="EMBL" id="AXUT01000016">
    <property type="protein sequence ID" value="ESU82252.1"/>
    <property type="molecule type" value="Genomic_DNA"/>
</dbReference>
<evidence type="ECO:0000256" key="11">
    <source>
        <dbReference type="SAM" id="Phobius"/>
    </source>
</evidence>
<keyword evidence="5" id="KW-1043">Host membrane</keyword>
<evidence type="ECO:0000256" key="1">
    <source>
        <dbReference type="ARBA" id="ARBA00004301"/>
    </source>
</evidence>
<evidence type="ECO:0000313" key="14">
    <source>
        <dbReference type="EMBL" id="ESU82252.1"/>
    </source>
</evidence>
<keyword evidence="4 11" id="KW-0812">Transmembrane</keyword>
<dbReference type="RefSeq" id="WP_000552051.1">
    <property type="nucleotide sequence ID" value="NZ_AXUT01000016.1"/>
</dbReference>
<evidence type="ECO:0000256" key="9">
    <source>
        <dbReference type="ARBA" id="ARBA00035640"/>
    </source>
</evidence>
<evidence type="ECO:0000256" key="5">
    <source>
        <dbReference type="ARBA" id="ARBA00022870"/>
    </source>
</evidence>
<keyword evidence="10" id="KW-0175">Coiled coil</keyword>
<dbReference type="Pfam" id="PF16535">
    <property type="entry name" value="T3SSipB"/>
    <property type="match status" value="1"/>
</dbReference>
<evidence type="ECO:0000256" key="3">
    <source>
        <dbReference type="ARBA" id="ARBA00022525"/>
    </source>
</evidence>
<evidence type="ECO:0000259" key="13">
    <source>
        <dbReference type="Pfam" id="PF16535"/>
    </source>
</evidence>
<dbReference type="NCBIfam" id="NF011901">
    <property type="entry name" value="PRK15374.1"/>
    <property type="match status" value="1"/>
</dbReference>
<name>A0A090NNC2_SHIDY</name>
<keyword evidence="8 11" id="KW-0472">Membrane</keyword>
<evidence type="ECO:0000256" key="8">
    <source>
        <dbReference type="ARBA" id="ARBA00023136"/>
    </source>
</evidence>
<evidence type="ECO:0000256" key="10">
    <source>
        <dbReference type="SAM" id="Coils"/>
    </source>
</evidence>
<comment type="caution">
    <text evidence="14">The sequence shown here is derived from an EMBL/GenBank/DDBJ whole genome shotgun (WGS) entry which is preliminary data.</text>
</comment>
<dbReference type="GO" id="GO:0005576">
    <property type="term" value="C:extracellular region"/>
    <property type="evidence" value="ECO:0007669"/>
    <property type="project" value="UniProtKB-SubCell"/>
</dbReference>
<comment type="similarity">
    <text evidence="9">Belongs to the SctE/SipB/YopB family.</text>
</comment>
<accession>A0A090NNC2</accession>
<feature type="domain" description="IpaB/BipB/SctE N-terminal" evidence="13">
    <location>
        <begin position="76"/>
        <end position="231"/>
    </location>
</feature>